<keyword evidence="5" id="KW-1185">Reference proteome</keyword>
<evidence type="ECO:0000259" key="2">
    <source>
        <dbReference type="PROSITE" id="PS50404"/>
    </source>
</evidence>
<dbReference type="GO" id="GO:0016034">
    <property type="term" value="F:maleylacetoacetate isomerase activity"/>
    <property type="evidence" value="ECO:0007669"/>
    <property type="project" value="TreeGrafter"/>
</dbReference>
<organism evidence="4 5">
    <name type="scientific">Phialocephala subalpina</name>
    <dbReference type="NCBI Taxonomy" id="576137"/>
    <lineage>
        <taxon>Eukaryota</taxon>
        <taxon>Fungi</taxon>
        <taxon>Dikarya</taxon>
        <taxon>Ascomycota</taxon>
        <taxon>Pezizomycotina</taxon>
        <taxon>Leotiomycetes</taxon>
        <taxon>Helotiales</taxon>
        <taxon>Mollisiaceae</taxon>
        <taxon>Phialocephala</taxon>
        <taxon>Phialocephala fortinii species complex</taxon>
    </lineage>
</organism>
<dbReference type="PROSITE" id="PS50404">
    <property type="entry name" value="GST_NTER"/>
    <property type="match status" value="1"/>
</dbReference>
<comment type="similarity">
    <text evidence="1">Belongs to the GST superfamily. Zeta family.</text>
</comment>
<reference evidence="4 5" key="1">
    <citation type="submission" date="2016-03" db="EMBL/GenBank/DDBJ databases">
        <authorList>
            <person name="Ploux O."/>
        </authorList>
    </citation>
    <scope>NUCLEOTIDE SEQUENCE [LARGE SCALE GENOMIC DNA]</scope>
    <source>
        <strain evidence="4 5">UAMH 11012</strain>
    </source>
</reference>
<keyword evidence="4" id="KW-0413">Isomerase</keyword>
<evidence type="ECO:0000256" key="1">
    <source>
        <dbReference type="ARBA" id="ARBA00010007"/>
    </source>
</evidence>
<sequence length="268" mass="30059">MSSSRMPHLLLHTYFRSSCSARVRTALHLKNLSYEPAYIHLLKQDQLAPSYCTINPSASVPTLTITPLPSSPNHSKIVIRQSLAILEFLDEYFPDTKRLLPEDAIKRARIRELVDILACDVQPPTNLRILRRVKKISEGNDEAVSSWAREIMGAGLEAYDKLVREGRELDGGGRYSVGNEVTMADVCLAPAVEGAVSLCSLKETSLLASSGRERQANTNFVIQLRYGVDVQNLEAVWSIYEELKKVDAFKKGGWRAQPDTPEEFREKE</sequence>
<dbReference type="InterPro" id="IPR036282">
    <property type="entry name" value="Glutathione-S-Trfase_C_sf"/>
</dbReference>
<dbReference type="Proteomes" id="UP000184330">
    <property type="component" value="Unassembled WGS sequence"/>
</dbReference>
<gene>
    <name evidence="4" type="ORF">PAC_14515</name>
</gene>
<dbReference type="GO" id="GO:0006749">
    <property type="term" value="P:glutathione metabolic process"/>
    <property type="evidence" value="ECO:0007669"/>
    <property type="project" value="TreeGrafter"/>
</dbReference>
<dbReference type="SUPFAM" id="SSF52833">
    <property type="entry name" value="Thioredoxin-like"/>
    <property type="match status" value="1"/>
</dbReference>
<dbReference type="GO" id="GO:0006559">
    <property type="term" value="P:L-phenylalanine catabolic process"/>
    <property type="evidence" value="ECO:0007669"/>
    <property type="project" value="TreeGrafter"/>
</dbReference>
<dbReference type="PANTHER" id="PTHR42673">
    <property type="entry name" value="MALEYLACETOACETATE ISOMERASE"/>
    <property type="match status" value="1"/>
</dbReference>
<feature type="domain" description="GST N-terminal" evidence="2">
    <location>
        <begin position="7"/>
        <end position="97"/>
    </location>
</feature>
<dbReference type="PROSITE" id="PS50405">
    <property type="entry name" value="GST_CTER"/>
    <property type="match status" value="1"/>
</dbReference>
<dbReference type="SFLD" id="SFLDS00019">
    <property type="entry name" value="Glutathione_Transferase_(cytos"/>
    <property type="match status" value="1"/>
</dbReference>
<dbReference type="SUPFAM" id="SSF47616">
    <property type="entry name" value="GST C-terminal domain-like"/>
    <property type="match status" value="1"/>
</dbReference>
<dbReference type="InterPro" id="IPR005955">
    <property type="entry name" value="GST_Zeta"/>
</dbReference>
<dbReference type="InterPro" id="IPR036249">
    <property type="entry name" value="Thioredoxin-like_sf"/>
</dbReference>
<dbReference type="EMBL" id="FJOG01000027">
    <property type="protein sequence ID" value="CZR64617.1"/>
    <property type="molecule type" value="Genomic_DNA"/>
</dbReference>
<accession>A0A1L7XI31</accession>
<dbReference type="GO" id="GO:0005739">
    <property type="term" value="C:mitochondrion"/>
    <property type="evidence" value="ECO:0007669"/>
    <property type="project" value="TreeGrafter"/>
</dbReference>
<dbReference type="InterPro" id="IPR040079">
    <property type="entry name" value="Glutathione_S-Trfase"/>
</dbReference>
<dbReference type="SFLD" id="SFLDG00358">
    <property type="entry name" value="Main_(cytGST)"/>
    <property type="match status" value="1"/>
</dbReference>
<dbReference type="AlphaFoldDB" id="A0A1L7XI31"/>
<dbReference type="GO" id="GO:0004364">
    <property type="term" value="F:glutathione transferase activity"/>
    <property type="evidence" value="ECO:0007669"/>
    <property type="project" value="TreeGrafter"/>
</dbReference>
<feature type="domain" description="GST C-terminal" evidence="3">
    <location>
        <begin position="103"/>
        <end position="262"/>
    </location>
</feature>
<dbReference type="OrthoDB" id="202840at2759"/>
<dbReference type="STRING" id="576137.A0A1L7XI31"/>
<evidence type="ECO:0000313" key="4">
    <source>
        <dbReference type="EMBL" id="CZR64617.1"/>
    </source>
</evidence>
<evidence type="ECO:0000313" key="5">
    <source>
        <dbReference type="Proteomes" id="UP000184330"/>
    </source>
</evidence>
<dbReference type="PANTHER" id="PTHR42673:SF4">
    <property type="entry name" value="MALEYLACETOACETATE ISOMERASE"/>
    <property type="match status" value="1"/>
</dbReference>
<dbReference type="Gene3D" id="3.40.30.10">
    <property type="entry name" value="Glutaredoxin"/>
    <property type="match status" value="1"/>
</dbReference>
<proteinExistence type="inferred from homology"/>
<dbReference type="InterPro" id="IPR004045">
    <property type="entry name" value="Glutathione_S-Trfase_N"/>
</dbReference>
<name>A0A1L7XI31_9HELO</name>
<dbReference type="Gene3D" id="1.20.1050.10">
    <property type="match status" value="2"/>
</dbReference>
<dbReference type="NCBIfam" id="TIGR01262">
    <property type="entry name" value="maiA"/>
    <property type="match status" value="1"/>
</dbReference>
<protein>
    <submittedName>
        <fullName evidence="4">Related to maleylacetoacetate isomerase MaiA</fullName>
    </submittedName>
</protein>
<evidence type="ECO:0000259" key="3">
    <source>
        <dbReference type="PROSITE" id="PS50405"/>
    </source>
</evidence>
<dbReference type="InterPro" id="IPR010987">
    <property type="entry name" value="Glutathione-S-Trfase_C-like"/>
</dbReference>
<dbReference type="Pfam" id="PF13409">
    <property type="entry name" value="GST_N_2"/>
    <property type="match status" value="1"/>
</dbReference>